<reference evidence="2 3" key="1">
    <citation type="journal article" date="2018" name="Nat. Ecol. Evol.">
        <title>Pezizomycetes genomes reveal the molecular basis of ectomycorrhizal truffle lifestyle.</title>
        <authorList>
            <person name="Murat C."/>
            <person name="Payen T."/>
            <person name="Noel B."/>
            <person name="Kuo A."/>
            <person name="Morin E."/>
            <person name="Chen J."/>
            <person name="Kohler A."/>
            <person name="Krizsan K."/>
            <person name="Balestrini R."/>
            <person name="Da Silva C."/>
            <person name="Montanini B."/>
            <person name="Hainaut M."/>
            <person name="Levati E."/>
            <person name="Barry K.W."/>
            <person name="Belfiori B."/>
            <person name="Cichocki N."/>
            <person name="Clum A."/>
            <person name="Dockter R.B."/>
            <person name="Fauchery L."/>
            <person name="Guy J."/>
            <person name="Iotti M."/>
            <person name="Le Tacon F."/>
            <person name="Lindquist E.A."/>
            <person name="Lipzen A."/>
            <person name="Malagnac F."/>
            <person name="Mello A."/>
            <person name="Molinier V."/>
            <person name="Miyauchi S."/>
            <person name="Poulain J."/>
            <person name="Riccioni C."/>
            <person name="Rubini A."/>
            <person name="Sitrit Y."/>
            <person name="Splivallo R."/>
            <person name="Traeger S."/>
            <person name="Wang M."/>
            <person name="Zifcakova L."/>
            <person name="Wipf D."/>
            <person name="Zambonelli A."/>
            <person name="Paolocci F."/>
            <person name="Nowrousian M."/>
            <person name="Ottonello S."/>
            <person name="Baldrian P."/>
            <person name="Spatafora J.W."/>
            <person name="Henrissat B."/>
            <person name="Nagy L.G."/>
            <person name="Aury J.M."/>
            <person name="Wincker P."/>
            <person name="Grigoriev I.V."/>
            <person name="Bonfante P."/>
            <person name="Martin F.M."/>
        </authorList>
    </citation>
    <scope>NUCLEOTIDE SEQUENCE [LARGE SCALE GENOMIC DNA]</scope>
    <source>
        <strain evidence="2 3">120613-1</strain>
    </source>
</reference>
<proteinExistence type="predicted"/>
<keyword evidence="1" id="KW-0472">Membrane</keyword>
<name>A0A3N4IUB3_9PEZI</name>
<protein>
    <submittedName>
        <fullName evidence="2">Uncharacterized protein</fullName>
    </submittedName>
</protein>
<evidence type="ECO:0000256" key="1">
    <source>
        <dbReference type="SAM" id="Phobius"/>
    </source>
</evidence>
<evidence type="ECO:0000313" key="2">
    <source>
        <dbReference type="EMBL" id="RPA89752.1"/>
    </source>
</evidence>
<accession>A0A3N4IUB3</accession>
<dbReference type="AlphaFoldDB" id="A0A3N4IUB3"/>
<dbReference type="EMBL" id="ML120558">
    <property type="protein sequence ID" value="RPA89752.1"/>
    <property type="molecule type" value="Genomic_DNA"/>
</dbReference>
<dbReference type="Proteomes" id="UP000276215">
    <property type="component" value="Unassembled WGS sequence"/>
</dbReference>
<organism evidence="2 3">
    <name type="scientific">Choiromyces venosus 120613-1</name>
    <dbReference type="NCBI Taxonomy" id="1336337"/>
    <lineage>
        <taxon>Eukaryota</taxon>
        <taxon>Fungi</taxon>
        <taxon>Dikarya</taxon>
        <taxon>Ascomycota</taxon>
        <taxon>Pezizomycotina</taxon>
        <taxon>Pezizomycetes</taxon>
        <taxon>Pezizales</taxon>
        <taxon>Tuberaceae</taxon>
        <taxon>Choiromyces</taxon>
    </lineage>
</organism>
<keyword evidence="1" id="KW-0812">Transmembrane</keyword>
<feature type="transmembrane region" description="Helical" evidence="1">
    <location>
        <begin position="6"/>
        <end position="26"/>
    </location>
</feature>
<sequence length="64" mass="7682">MPSGTVSVFLFYAYIFYRTRVTLVAIERFKFIFRHGIFSRERKVHRILKYDMSGLVDSVKNSRM</sequence>
<keyword evidence="1" id="KW-1133">Transmembrane helix</keyword>
<gene>
    <name evidence="2" type="ORF">L873DRAFT_1822297</name>
</gene>
<evidence type="ECO:0000313" key="3">
    <source>
        <dbReference type="Proteomes" id="UP000276215"/>
    </source>
</evidence>
<keyword evidence="3" id="KW-1185">Reference proteome</keyword>